<accession>A0A8B5YA87</accession>
<gene>
    <name evidence="1" type="ORF">CHCC16736_4260</name>
</gene>
<name>A0A8B5YA87_BACLI</name>
<dbReference type="AlphaFoldDB" id="A0A8B5YA87"/>
<evidence type="ECO:0000313" key="2">
    <source>
        <dbReference type="Proteomes" id="UP000435910"/>
    </source>
</evidence>
<dbReference type="EMBL" id="NILC01000026">
    <property type="protein sequence ID" value="TWL25377.1"/>
    <property type="molecule type" value="Genomic_DNA"/>
</dbReference>
<evidence type="ECO:0000313" key="1">
    <source>
        <dbReference type="EMBL" id="TWL25377.1"/>
    </source>
</evidence>
<sequence>MRVKPIIAGKDAERFLKKVRRNNRKIEDRGSQRKKLIRKASAAINNKYGIAMKMLSQNDE</sequence>
<protein>
    <submittedName>
        <fullName evidence="1">Uncharacterized protein</fullName>
    </submittedName>
</protein>
<reference evidence="1 2" key="1">
    <citation type="submission" date="2019-06" db="EMBL/GenBank/DDBJ databases">
        <title>Genome sequence analysis of &gt;100 Bacillus licheniformis strains suggests intrinsic resistance to this species.</title>
        <authorList>
            <person name="Wels M."/>
            <person name="Siezen R.J."/>
            <person name="Johansen E."/>
            <person name="Stuer-Lauridsen B."/>
            <person name="Bjerre K."/>
            <person name="Nielsen B.K.K."/>
        </authorList>
    </citation>
    <scope>NUCLEOTIDE SEQUENCE [LARGE SCALE GENOMIC DNA]</scope>
    <source>
        <strain evidence="1 2">BAC-16736</strain>
    </source>
</reference>
<organism evidence="1 2">
    <name type="scientific">Bacillus licheniformis</name>
    <dbReference type="NCBI Taxonomy" id="1402"/>
    <lineage>
        <taxon>Bacteria</taxon>
        <taxon>Bacillati</taxon>
        <taxon>Bacillota</taxon>
        <taxon>Bacilli</taxon>
        <taxon>Bacillales</taxon>
        <taxon>Bacillaceae</taxon>
        <taxon>Bacillus</taxon>
    </lineage>
</organism>
<dbReference type="Proteomes" id="UP000435910">
    <property type="component" value="Unassembled WGS sequence"/>
</dbReference>
<proteinExistence type="predicted"/>
<comment type="caution">
    <text evidence="1">The sequence shown here is derived from an EMBL/GenBank/DDBJ whole genome shotgun (WGS) entry which is preliminary data.</text>
</comment>